<feature type="region of interest" description="Disordered" evidence="9">
    <location>
        <begin position="324"/>
        <end position="362"/>
    </location>
</feature>
<dbReference type="OrthoDB" id="5975505at2759"/>
<sequence length="362" mass="40425">MNSNETVNGTGRRSVSEAGCFVVDPSAIKGLRIFAYCIIIIVSLLGNAMVVAVIFRNKSMWKTVNFFIVNLSLADLLVTITYMPRIISLAYAGYAWQILGGIGLVFCKIACFNEVAIFVAIFTIVAISFDRFFAVVFPLRRFMSVPICQGLIFCIWMAALAAGFPEFYAIELRLYQSSVFCYLDLDFAFGPGSSKAYYKFIIIGAFAVPLAIITVLYSAIILTLIKNRNIPGQSSSVNDAQARIREESKRKVLKMVSIVVGTFILCWLLYFIHFIVYSYGITLPCELMFLRLFLAHFHCAFSPFIYGFYNAKFRDGMKSIITGNTTRSTRNEPRGNQVAPANTTQNNSGQNTAFTNNGFETT</sequence>
<dbReference type="InParanoid" id="A0A6P8HVK1"/>
<evidence type="ECO:0000256" key="10">
    <source>
        <dbReference type="SAM" id="Phobius"/>
    </source>
</evidence>
<feature type="transmembrane region" description="Helical" evidence="10">
    <location>
        <begin position="33"/>
        <end position="55"/>
    </location>
</feature>
<feature type="compositionally biased region" description="Polar residues" evidence="9">
    <location>
        <begin position="339"/>
        <end position="362"/>
    </location>
</feature>
<dbReference type="AlphaFoldDB" id="A0A6P8HVK1"/>
<gene>
    <name evidence="13" type="primary">LOC116296543</name>
</gene>
<dbReference type="PROSITE" id="PS50262">
    <property type="entry name" value="G_PROTEIN_RECEP_F1_2"/>
    <property type="match status" value="1"/>
</dbReference>
<dbReference type="GeneID" id="116296543"/>
<feature type="transmembrane region" description="Helical" evidence="10">
    <location>
        <begin position="67"/>
        <end position="92"/>
    </location>
</feature>
<comment type="similarity">
    <text evidence="8">Belongs to the G-protein coupled receptor 1 family.</text>
</comment>
<keyword evidence="3 10" id="KW-1133">Transmembrane helix</keyword>
<dbReference type="InterPro" id="IPR017452">
    <property type="entry name" value="GPCR_Rhodpsn_7TM"/>
</dbReference>
<dbReference type="GO" id="GO:0005886">
    <property type="term" value="C:plasma membrane"/>
    <property type="evidence" value="ECO:0007669"/>
    <property type="project" value="TreeGrafter"/>
</dbReference>
<feature type="transmembrane region" description="Helical" evidence="10">
    <location>
        <begin position="150"/>
        <end position="170"/>
    </location>
</feature>
<organism evidence="12 13">
    <name type="scientific">Actinia tenebrosa</name>
    <name type="common">Australian red waratah sea anemone</name>
    <dbReference type="NCBI Taxonomy" id="6105"/>
    <lineage>
        <taxon>Eukaryota</taxon>
        <taxon>Metazoa</taxon>
        <taxon>Cnidaria</taxon>
        <taxon>Anthozoa</taxon>
        <taxon>Hexacorallia</taxon>
        <taxon>Actiniaria</taxon>
        <taxon>Actiniidae</taxon>
        <taxon>Actinia</taxon>
    </lineage>
</organism>
<evidence type="ECO:0000313" key="12">
    <source>
        <dbReference type="Proteomes" id="UP000515163"/>
    </source>
</evidence>
<dbReference type="PANTHER" id="PTHR45695:SF9">
    <property type="entry name" value="LEUCOKININ RECEPTOR"/>
    <property type="match status" value="1"/>
</dbReference>
<dbReference type="Pfam" id="PF00001">
    <property type="entry name" value="7tm_1"/>
    <property type="match status" value="1"/>
</dbReference>
<evidence type="ECO:0000256" key="2">
    <source>
        <dbReference type="ARBA" id="ARBA00022692"/>
    </source>
</evidence>
<protein>
    <submittedName>
        <fullName evidence="13">Substance-P receptor-like</fullName>
    </submittedName>
</protein>
<dbReference type="GO" id="GO:0004930">
    <property type="term" value="F:G protein-coupled receptor activity"/>
    <property type="evidence" value="ECO:0007669"/>
    <property type="project" value="UniProtKB-KW"/>
</dbReference>
<evidence type="ECO:0000256" key="8">
    <source>
        <dbReference type="RuleBase" id="RU000688"/>
    </source>
</evidence>
<proteinExistence type="inferred from homology"/>
<evidence type="ECO:0000313" key="13">
    <source>
        <dbReference type="RefSeq" id="XP_031560434.1"/>
    </source>
</evidence>
<accession>A0A6P8HVK1</accession>
<keyword evidence="7 8" id="KW-0807">Transducer</keyword>
<dbReference type="RefSeq" id="XP_031560434.1">
    <property type="nucleotide sequence ID" value="XM_031704574.1"/>
</dbReference>
<dbReference type="Gene3D" id="1.20.1070.10">
    <property type="entry name" value="Rhodopsin 7-helix transmembrane proteins"/>
    <property type="match status" value="1"/>
</dbReference>
<evidence type="ECO:0000256" key="9">
    <source>
        <dbReference type="SAM" id="MobiDB-lite"/>
    </source>
</evidence>
<comment type="subcellular location">
    <subcellularLocation>
        <location evidence="1">Membrane</location>
        <topology evidence="1">Multi-pass membrane protein</topology>
    </subcellularLocation>
</comment>
<dbReference type="PANTHER" id="PTHR45695">
    <property type="entry name" value="LEUCOKININ RECEPTOR-RELATED"/>
    <property type="match status" value="1"/>
</dbReference>
<dbReference type="CDD" id="cd00637">
    <property type="entry name" value="7tm_classA_rhodopsin-like"/>
    <property type="match status" value="1"/>
</dbReference>
<reference evidence="13" key="1">
    <citation type="submission" date="2025-08" db="UniProtKB">
        <authorList>
            <consortium name="RefSeq"/>
        </authorList>
    </citation>
    <scope>IDENTIFICATION</scope>
    <source>
        <tissue evidence="13">Tentacle</tissue>
    </source>
</reference>
<dbReference type="InterPro" id="IPR000276">
    <property type="entry name" value="GPCR_Rhodpsn"/>
</dbReference>
<dbReference type="PRINTS" id="PR00237">
    <property type="entry name" value="GPCRRHODOPSN"/>
</dbReference>
<feature type="transmembrane region" description="Helical" evidence="10">
    <location>
        <begin position="252"/>
        <end position="276"/>
    </location>
</feature>
<keyword evidence="5 10" id="KW-0472">Membrane</keyword>
<dbReference type="SUPFAM" id="SSF81321">
    <property type="entry name" value="Family A G protein-coupled receptor-like"/>
    <property type="match status" value="1"/>
</dbReference>
<feature type="transmembrane region" description="Helical" evidence="10">
    <location>
        <begin position="288"/>
        <end position="309"/>
    </location>
</feature>
<keyword evidence="4 8" id="KW-0297">G-protein coupled receptor</keyword>
<evidence type="ECO:0000256" key="3">
    <source>
        <dbReference type="ARBA" id="ARBA00022989"/>
    </source>
</evidence>
<name>A0A6P8HVK1_ACTTE</name>
<feature type="domain" description="G-protein coupled receptors family 1 profile" evidence="11">
    <location>
        <begin position="46"/>
        <end position="306"/>
    </location>
</feature>
<evidence type="ECO:0000256" key="6">
    <source>
        <dbReference type="ARBA" id="ARBA00023170"/>
    </source>
</evidence>
<evidence type="ECO:0000259" key="11">
    <source>
        <dbReference type="PROSITE" id="PS50262"/>
    </source>
</evidence>
<keyword evidence="6 8" id="KW-0675">Receptor</keyword>
<dbReference type="KEGG" id="aten:116296543"/>
<dbReference type="Proteomes" id="UP000515163">
    <property type="component" value="Unplaced"/>
</dbReference>
<feature type="transmembrane region" description="Helical" evidence="10">
    <location>
        <begin position="98"/>
        <end position="129"/>
    </location>
</feature>
<evidence type="ECO:0000256" key="7">
    <source>
        <dbReference type="ARBA" id="ARBA00023224"/>
    </source>
</evidence>
<dbReference type="FunFam" id="1.20.1070.10:FF:000291">
    <property type="entry name" value="Predicted protein"/>
    <property type="match status" value="1"/>
</dbReference>
<feature type="transmembrane region" description="Helical" evidence="10">
    <location>
        <begin position="200"/>
        <end position="225"/>
    </location>
</feature>
<evidence type="ECO:0000256" key="1">
    <source>
        <dbReference type="ARBA" id="ARBA00004141"/>
    </source>
</evidence>
<keyword evidence="12" id="KW-1185">Reference proteome</keyword>
<keyword evidence="2 8" id="KW-0812">Transmembrane</keyword>
<evidence type="ECO:0000256" key="4">
    <source>
        <dbReference type="ARBA" id="ARBA00023040"/>
    </source>
</evidence>
<dbReference type="PROSITE" id="PS00237">
    <property type="entry name" value="G_PROTEIN_RECEP_F1_1"/>
    <property type="match status" value="1"/>
</dbReference>
<dbReference type="FunCoup" id="A0A6P8HVK1">
    <property type="interactions" value="2156"/>
</dbReference>
<dbReference type="SMART" id="SM01381">
    <property type="entry name" value="7TM_GPCR_Srsx"/>
    <property type="match status" value="1"/>
</dbReference>
<evidence type="ECO:0000256" key="5">
    <source>
        <dbReference type="ARBA" id="ARBA00023136"/>
    </source>
</evidence>